<name>A0A645DJ43_9ZZZZ</name>
<reference evidence="1" key="1">
    <citation type="submission" date="2019-08" db="EMBL/GenBank/DDBJ databases">
        <authorList>
            <person name="Kucharzyk K."/>
            <person name="Murdoch R.W."/>
            <person name="Higgins S."/>
            <person name="Loffler F."/>
        </authorList>
    </citation>
    <scope>NUCLEOTIDE SEQUENCE</scope>
</reference>
<gene>
    <name evidence="1" type="ORF">SDC9_136435</name>
</gene>
<proteinExistence type="predicted"/>
<evidence type="ECO:0000313" key="1">
    <source>
        <dbReference type="EMBL" id="MPM89326.1"/>
    </source>
</evidence>
<dbReference type="AlphaFoldDB" id="A0A645DJ43"/>
<accession>A0A645DJ43</accession>
<dbReference type="EMBL" id="VSSQ01036770">
    <property type="protein sequence ID" value="MPM89326.1"/>
    <property type="molecule type" value="Genomic_DNA"/>
</dbReference>
<organism evidence="1">
    <name type="scientific">bioreactor metagenome</name>
    <dbReference type="NCBI Taxonomy" id="1076179"/>
    <lineage>
        <taxon>unclassified sequences</taxon>
        <taxon>metagenomes</taxon>
        <taxon>ecological metagenomes</taxon>
    </lineage>
</organism>
<sequence length="31" mass="3408">MAIVLITAVLVVIMLGLSFLSYLSELNLIEE</sequence>
<comment type="caution">
    <text evidence="1">The sequence shown here is derived from an EMBL/GenBank/DDBJ whole genome shotgun (WGS) entry which is preliminary data.</text>
</comment>
<protein>
    <submittedName>
        <fullName evidence="1">Uncharacterized protein</fullName>
    </submittedName>
</protein>